<keyword evidence="1" id="KW-1133">Transmembrane helix</keyword>
<feature type="transmembrane region" description="Helical" evidence="1">
    <location>
        <begin position="30"/>
        <end position="51"/>
    </location>
</feature>
<proteinExistence type="predicted"/>
<feature type="domain" description="Signal transduction histidine kinase internal region" evidence="2">
    <location>
        <begin position="201"/>
        <end position="276"/>
    </location>
</feature>
<name>A0A1T5CFV8_9FLAO</name>
<dbReference type="EMBL" id="FUYZ01000001">
    <property type="protein sequence ID" value="SKB57990.1"/>
    <property type="molecule type" value="Genomic_DNA"/>
</dbReference>
<dbReference type="InterPro" id="IPR010559">
    <property type="entry name" value="Sig_transdc_His_kin_internal"/>
</dbReference>
<accession>A0A1T5CFV8</accession>
<evidence type="ECO:0000259" key="2">
    <source>
        <dbReference type="Pfam" id="PF06580"/>
    </source>
</evidence>
<dbReference type="AlphaFoldDB" id="A0A1T5CFV8"/>
<evidence type="ECO:0000313" key="3">
    <source>
        <dbReference type="EMBL" id="SKB57990.1"/>
    </source>
</evidence>
<dbReference type="RefSeq" id="WP_079665358.1">
    <property type="nucleotide sequence ID" value="NZ_FUYZ01000001.1"/>
</dbReference>
<sequence length="387" mass="44789">MENSSFLSSKLSEKIADFDFEKEITWKTRILLHTTMWLSFAILLFLSYRLAYDLTTFNSVILTIRMAVSNMTIFYLFFYVIAPKLFNQKLGIAMIILSVTLPLLTAIWLWITLGFSVLYHYLGYEIGFGELKGAITASAQQTFWGAVSVSRIISQTIIIISLLSPFFFVKILFEISKLYSKSLKMAKQNSQLQIQNINIEKDFLKSQLNPHFLFNTLNNLYSLSLKKDDKMSDMILNLSDTMSYTLYESNAERVPLTKEIEFIKNYVELEKMRHGEEKSISIILPNENETKGKTIAPLLTFSLIENAFKYGLKNKENAFLNLKIEVKDHQFSFNLENDFLPKTELKNFGGIGLENLKKRLQLIYPEEHTLLVTKNKNTFNVQLDIKL</sequence>
<dbReference type="PANTHER" id="PTHR34220:SF7">
    <property type="entry name" value="SENSOR HISTIDINE KINASE YPDA"/>
    <property type="match status" value="1"/>
</dbReference>
<keyword evidence="1" id="KW-0812">Transmembrane</keyword>
<keyword evidence="3" id="KW-0808">Transferase</keyword>
<dbReference type="InterPro" id="IPR050640">
    <property type="entry name" value="Bact_2-comp_sensor_kinase"/>
</dbReference>
<feature type="transmembrane region" description="Helical" evidence="1">
    <location>
        <begin position="152"/>
        <end position="173"/>
    </location>
</feature>
<dbReference type="Proteomes" id="UP000191112">
    <property type="component" value="Unassembled WGS sequence"/>
</dbReference>
<feature type="transmembrane region" description="Helical" evidence="1">
    <location>
        <begin position="57"/>
        <end position="78"/>
    </location>
</feature>
<evidence type="ECO:0000313" key="4">
    <source>
        <dbReference type="Proteomes" id="UP000191112"/>
    </source>
</evidence>
<dbReference type="GO" id="GO:0016020">
    <property type="term" value="C:membrane"/>
    <property type="evidence" value="ECO:0007669"/>
    <property type="project" value="InterPro"/>
</dbReference>
<organism evidence="3 4">
    <name type="scientific">Soonwooa buanensis</name>
    <dbReference type="NCBI Taxonomy" id="619805"/>
    <lineage>
        <taxon>Bacteria</taxon>
        <taxon>Pseudomonadati</taxon>
        <taxon>Bacteroidota</taxon>
        <taxon>Flavobacteriia</taxon>
        <taxon>Flavobacteriales</taxon>
        <taxon>Weeksellaceae</taxon>
        <taxon>Chryseobacterium group</taxon>
        <taxon>Soonwooa</taxon>
    </lineage>
</organism>
<keyword evidence="4" id="KW-1185">Reference proteome</keyword>
<dbReference type="OrthoDB" id="9809908at2"/>
<dbReference type="GO" id="GO:0000155">
    <property type="term" value="F:phosphorelay sensor kinase activity"/>
    <property type="evidence" value="ECO:0007669"/>
    <property type="project" value="InterPro"/>
</dbReference>
<dbReference type="PANTHER" id="PTHR34220">
    <property type="entry name" value="SENSOR HISTIDINE KINASE YPDA"/>
    <property type="match status" value="1"/>
</dbReference>
<reference evidence="3 4" key="1">
    <citation type="submission" date="2017-02" db="EMBL/GenBank/DDBJ databases">
        <authorList>
            <person name="Peterson S.W."/>
        </authorList>
    </citation>
    <scope>NUCLEOTIDE SEQUENCE [LARGE SCALE GENOMIC DNA]</scope>
    <source>
        <strain evidence="3 4">DSM 22323</strain>
    </source>
</reference>
<protein>
    <submittedName>
        <fullName evidence="3">Histidine kinase</fullName>
    </submittedName>
</protein>
<keyword evidence="1" id="KW-0472">Membrane</keyword>
<dbReference type="Pfam" id="PF06580">
    <property type="entry name" value="His_kinase"/>
    <property type="match status" value="1"/>
</dbReference>
<feature type="transmembrane region" description="Helical" evidence="1">
    <location>
        <begin position="90"/>
        <end position="111"/>
    </location>
</feature>
<evidence type="ECO:0000256" key="1">
    <source>
        <dbReference type="SAM" id="Phobius"/>
    </source>
</evidence>
<dbReference type="STRING" id="619805.SAMN05660477_00016"/>
<gene>
    <name evidence="3" type="ORF">SAMN05660477_00016</name>
</gene>
<keyword evidence="3" id="KW-0418">Kinase</keyword>